<name>A0ABN1J381_9CLOT</name>
<gene>
    <name evidence="10" type="ORF">GCM10008905_24840</name>
</gene>
<accession>A0ABN1J381</accession>
<dbReference type="RefSeq" id="WP_343770143.1">
    <property type="nucleotide sequence ID" value="NZ_BAAACF010000003.1"/>
</dbReference>
<evidence type="ECO:0000256" key="8">
    <source>
        <dbReference type="RuleBase" id="RU363032"/>
    </source>
</evidence>
<feature type="transmembrane region" description="Helical" evidence="8">
    <location>
        <begin position="7"/>
        <end position="27"/>
    </location>
</feature>
<dbReference type="SUPFAM" id="SSF161098">
    <property type="entry name" value="MetI-like"/>
    <property type="match status" value="1"/>
</dbReference>
<keyword evidence="11" id="KW-1185">Reference proteome</keyword>
<evidence type="ECO:0000256" key="4">
    <source>
        <dbReference type="ARBA" id="ARBA00022475"/>
    </source>
</evidence>
<evidence type="ECO:0000313" key="11">
    <source>
        <dbReference type="Proteomes" id="UP001500339"/>
    </source>
</evidence>
<evidence type="ECO:0000259" key="9">
    <source>
        <dbReference type="PROSITE" id="PS50928"/>
    </source>
</evidence>
<sequence>MNKKSYYYILTVPGLMLIIFFLITPLISTVIPTFLGKKGIDFSQYIAFFNDEYFMQIFSRTLRISLITSFACMVFGVPVAYFISRSPKKLRGLLIACSVFPLLTNSVVRAFAWMNILGKNGIINKILLGLNIINQPYKLLYTELAVIIGTVYLFLPLMIVSLVGVMENIEMDLLEAAESLGASKITAFFKVVFPLSIPGLIVGTVLVFTGALTAYTTPQLLGGNSNMVLSTLIYQRTMSLSDWNGAAVVATVMIVTTLLVISLINKLAAKLNERGV</sequence>
<comment type="caution">
    <text evidence="10">The sequence shown here is derived from an EMBL/GenBank/DDBJ whole genome shotgun (WGS) entry which is preliminary data.</text>
</comment>
<keyword evidence="6 8" id="KW-1133">Transmembrane helix</keyword>
<keyword evidence="3 8" id="KW-0813">Transport</keyword>
<comment type="subcellular location">
    <subcellularLocation>
        <location evidence="1 8">Cell membrane</location>
        <topology evidence="1 8">Multi-pass membrane protein</topology>
    </subcellularLocation>
</comment>
<evidence type="ECO:0000256" key="7">
    <source>
        <dbReference type="ARBA" id="ARBA00023136"/>
    </source>
</evidence>
<feature type="transmembrane region" description="Helical" evidence="8">
    <location>
        <begin position="90"/>
        <end position="112"/>
    </location>
</feature>
<organism evidence="10 11">
    <name type="scientific">Clostridium malenominatum</name>
    <dbReference type="NCBI Taxonomy" id="1539"/>
    <lineage>
        <taxon>Bacteria</taxon>
        <taxon>Bacillati</taxon>
        <taxon>Bacillota</taxon>
        <taxon>Clostridia</taxon>
        <taxon>Eubacteriales</taxon>
        <taxon>Clostridiaceae</taxon>
        <taxon>Clostridium</taxon>
    </lineage>
</organism>
<feature type="transmembrane region" description="Helical" evidence="8">
    <location>
        <begin position="187"/>
        <end position="215"/>
    </location>
</feature>
<feature type="transmembrane region" description="Helical" evidence="8">
    <location>
        <begin position="62"/>
        <end position="83"/>
    </location>
</feature>
<protein>
    <submittedName>
        <fullName evidence="10">ABC transporter permease</fullName>
    </submittedName>
</protein>
<dbReference type="PROSITE" id="PS50928">
    <property type="entry name" value="ABC_TM1"/>
    <property type="match status" value="1"/>
</dbReference>
<dbReference type="PANTHER" id="PTHR42929">
    <property type="entry name" value="INNER MEMBRANE ABC TRANSPORTER PERMEASE PROTEIN YDCU-RELATED-RELATED"/>
    <property type="match status" value="1"/>
</dbReference>
<comment type="similarity">
    <text evidence="2">Belongs to the binding-protein-dependent transport system permease family. CysTW subfamily.</text>
</comment>
<evidence type="ECO:0000256" key="1">
    <source>
        <dbReference type="ARBA" id="ARBA00004651"/>
    </source>
</evidence>
<feature type="transmembrane region" description="Helical" evidence="8">
    <location>
        <begin position="243"/>
        <end position="264"/>
    </location>
</feature>
<dbReference type="Pfam" id="PF00528">
    <property type="entry name" value="BPD_transp_1"/>
    <property type="match status" value="1"/>
</dbReference>
<proteinExistence type="inferred from homology"/>
<dbReference type="CDD" id="cd06261">
    <property type="entry name" value="TM_PBP2"/>
    <property type="match status" value="1"/>
</dbReference>
<keyword evidence="4" id="KW-1003">Cell membrane</keyword>
<feature type="transmembrane region" description="Helical" evidence="8">
    <location>
        <begin position="144"/>
        <end position="166"/>
    </location>
</feature>
<dbReference type="Gene3D" id="1.10.3720.10">
    <property type="entry name" value="MetI-like"/>
    <property type="match status" value="1"/>
</dbReference>
<dbReference type="EMBL" id="BAAACF010000003">
    <property type="protein sequence ID" value="GAA0727337.1"/>
    <property type="molecule type" value="Genomic_DNA"/>
</dbReference>
<keyword evidence="5 8" id="KW-0812">Transmembrane</keyword>
<evidence type="ECO:0000313" key="10">
    <source>
        <dbReference type="EMBL" id="GAA0727337.1"/>
    </source>
</evidence>
<dbReference type="InterPro" id="IPR035906">
    <property type="entry name" value="MetI-like_sf"/>
</dbReference>
<evidence type="ECO:0000256" key="3">
    <source>
        <dbReference type="ARBA" id="ARBA00022448"/>
    </source>
</evidence>
<reference evidence="10 11" key="1">
    <citation type="journal article" date="2019" name="Int. J. Syst. Evol. Microbiol.">
        <title>The Global Catalogue of Microorganisms (GCM) 10K type strain sequencing project: providing services to taxonomists for standard genome sequencing and annotation.</title>
        <authorList>
            <consortium name="The Broad Institute Genomics Platform"/>
            <consortium name="The Broad Institute Genome Sequencing Center for Infectious Disease"/>
            <person name="Wu L."/>
            <person name="Ma J."/>
        </authorList>
    </citation>
    <scope>NUCLEOTIDE SEQUENCE [LARGE SCALE GENOMIC DNA]</scope>
    <source>
        <strain evidence="10 11">JCM 1405</strain>
    </source>
</reference>
<evidence type="ECO:0000256" key="2">
    <source>
        <dbReference type="ARBA" id="ARBA00007069"/>
    </source>
</evidence>
<evidence type="ECO:0000256" key="6">
    <source>
        <dbReference type="ARBA" id="ARBA00022989"/>
    </source>
</evidence>
<feature type="domain" description="ABC transmembrane type-1" evidence="9">
    <location>
        <begin position="58"/>
        <end position="265"/>
    </location>
</feature>
<dbReference type="Proteomes" id="UP001500339">
    <property type="component" value="Unassembled WGS sequence"/>
</dbReference>
<dbReference type="InterPro" id="IPR000515">
    <property type="entry name" value="MetI-like"/>
</dbReference>
<evidence type="ECO:0000256" key="5">
    <source>
        <dbReference type="ARBA" id="ARBA00022692"/>
    </source>
</evidence>
<keyword evidence="7 8" id="KW-0472">Membrane</keyword>
<dbReference type="PANTHER" id="PTHR42929:SF1">
    <property type="entry name" value="INNER MEMBRANE ABC TRANSPORTER PERMEASE PROTEIN YDCU-RELATED"/>
    <property type="match status" value="1"/>
</dbReference>